<dbReference type="GO" id="GO:0050545">
    <property type="term" value="F:sulfopyruvate decarboxylase activity"/>
    <property type="evidence" value="ECO:0007669"/>
    <property type="project" value="TreeGrafter"/>
</dbReference>
<dbReference type="AlphaFoldDB" id="A0A1H9TCJ5"/>
<name>A0A1H9TCJ5_9BACI</name>
<keyword evidence="6" id="KW-0460">Magnesium</keyword>
<comment type="cofactor">
    <cofactor evidence="1">
        <name>Mg(2+)</name>
        <dbReference type="ChEBI" id="CHEBI:18420"/>
    </cofactor>
</comment>
<comment type="similarity">
    <text evidence="2">Belongs to the ComB family.</text>
</comment>
<evidence type="ECO:0000256" key="1">
    <source>
        <dbReference type="ARBA" id="ARBA00001946"/>
    </source>
</evidence>
<dbReference type="GO" id="GO:0000287">
    <property type="term" value="F:magnesium ion binding"/>
    <property type="evidence" value="ECO:0007669"/>
    <property type="project" value="InterPro"/>
</dbReference>
<evidence type="ECO:0000313" key="8">
    <source>
        <dbReference type="EMBL" id="SER94674.1"/>
    </source>
</evidence>
<dbReference type="Gene3D" id="3.90.1560.10">
    <property type="entry name" value="ComB-like"/>
    <property type="match status" value="1"/>
</dbReference>
<dbReference type="SUPFAM" id="SSF142823">
    <property type="entry name" value="ComB-like"/>
    <property type="match status" value="1"/>
</dbReference>
<dbReference type="PANTHER" id="PTHR37311:SF1">
    <property type="entry name" value="2-PHOSPHOSULFOLACTATE PHOSPHATASE-RELATED"/>
    <property type="match status" value="1"/>
</dbReference>
<proteinExistence type="inferred from homology"/>
<keyword evidence="9" id="KW-1185">Reference proteome</keyword>
<evidence type="ECO:0000256" key="3">
    <source>
        <dbReference type="ARBA" id="ARBA00012953"/>
    </source>
</evidence>
<comment type="catalytic activity">
    <reaction evidence="7">
        <text>(2R)-O-phospho-3-sulfolactate + H2O = (2R)-3-sulfolactate + phosphate</text>
        <dbReference type="Rhea" id="RHEA:23416"/>
        <dbReference type="ChEBI" id="CHEBI:15377"/>
        <dbReference type="ChEBI" id="CHEBI:15597"/>
        <dbReference type="ChEBI" id="CHEBI:43474"/>
        <dbReference type="ChEBI" id="CHEBI:58738"/>
        <dbReference type="EC" id="3.1.3.71"/>
    </reaction>
</comment>
<evidence type="ECO:0000256" key="4">
    <source>
        <dbReference type="ARBA" id="ARBA00021948"/>
    </source>
</evidence>
<dbReference type="InterPro" id="IPR005238">
    <property type="entry name" value="ComB-like"/>
</dbReference>
<evidence type="ECO:0000256" key="7">
    <source>
        <dbReference type="ARBA" id="ARBA00033711"/>
    </source>
</evidence>
<dbReference type="Proteomes" id="UP000199687">
    <property type="component" value="Unassembled WGS sequence"/>
</dbReference>
<protein>
    <recommendedName>
        <fullName evidence="4">Probable 2-phosphosulfolactate phosphatase</fullName>
        <ecNumber evidence="3">3.1.3.71</ecNumber>
    </recommendedName>
</protein>
<evidence type="ECO:0000256" key="2">
    <source>
        <dbReference type="ARBA" id="ARBA00009997"/>
    </source>
</evidence>
<evidence type="ECO:0000313" key="9">
    <source>
        <dbReference type="Proteomes" id="UP000199687"/>
    </source>
</evidence>
<dbReference type="Pfam" id="PF04029">
    <property type="entry name" value="2-ph_phosp"/>
    <property type="match status" value="1"/>
</dbReference>
<accession>A0A1H9TCJ5</accession>
<sequence length="231" mass="26346">MQIQIYQGINKMMKSADITVVIDVIRAFTVAHYAFIRGADRIYLAETVEQAVEVKNRNPEYLLAGEVDGYPITGFDLDNSPFRISKENLSGKTIVQRTTNGVRATLNCLDSAHLFVTGYSNARKTAEFIKKNHMKEDTEINIVASHPTGEDDYACAEYIQSILAEDKKQINEYEVKRKIINSHVAKKFLDVKHEVFKREDLLYCIKELDSGFVMRVNTDSEIPMIERVQVC</sequence>
<evidence type="ECO:0000256" key="5">
    <source>
        <dbReference type="ARBA" id="ARBA00022801"/>
    </source>
</evidence>
<keyword evidence="5" id="KW-0378">Hydrolase</keyword>
<dbReference type="EMBL" id="FOGL01000013">
    <property type="protein sequence ID" value="SER94674.1"/>
    <property type="molecule type" value="Genomic_DNA"/>
</dbReference>
<dbReference type="PANTHER" id="PTHR37311">
    <property type="entry name" value="2-PHOSPHOSULFOLACTATE PHOSPHATASE-RELATED"/>
    <property type="match status" value="1"/>
</dbReference>
<dbReference type="STRING" id="531814.SAMN04487944_11395"/>
<dbReference type="GO" id="GO:0050532">
    <property type="term" value="F:2-phosphosulfolactate phosphatase activity"/>
    <property type="evidence" value="ECO:0007669"/>
    <property type="project" value="UniProtKB-EC"/>
</dbReference>
<evidence type="ECO:0000256" key="6">
    <source>
        <dbReference type="ARBA" id="ARBA00022842"/>
    </source>
</evidence>
<organism evidence="8 9">
    <name type="scientific">Gracilibacillus ureilyticus</name>
    <dbReference type="NCBI Taxonomy" id="531814"/>
    <lineage>
        <taxon>Bacteria</taxon>
        <taxon>Bacillati</taxon>
        <taxon>Bacillota</taxon>
        <taxon>Bacilli</taxon>
        <taxon>Bacillales</taxon>
        <taxon>Bacillaceae</taxon>
        <taxon>Gracilibacillus</taxon>
    </lineage>
</organism>
<dbReference type="OrthoDB" id="4913at2"/>
<dbReference type="EC" id="3.1.3.71" evidence="3"/>
<dbReference type="RefSeq" id="WP_089741793.1">
    <property type="nucleotide sequence ID" value="NZ_FOGL01000013.1"/>
</dbReference>
<gene>
    <name evidence="8" type="ORF">SAMN04487944_11395</name>
</gene>
<reference evidence="8 9" key="1">
    <citation type="submission" date="2016-10" db="EMBL/GenBank/DDBJ databases">
        <authorList>
            <person name="de Groot N.N."/>
        </authorList>
    </citation>
    <scope>NUCLEOTIDE SEQUENCE [LARGE SCALE GENOMIC DNA]</scope>
    <source>
        <strain evidence="8 9">CGMCC 1.7727</strain>
    </source>
</reference>
<dbReference type="InterPro" id="IPR036702">
    <property type="entry name" value="ComB-like_sf"/>
</dbReference>